<organism evidence="3">
    <name type="scientific">uncultured Caudovirales phage</name>
    <dbReference type="NCBI Taxonomy" id="2100421"/>
    <lineage>
        <taxon>Viruses</taxon>
        <taxon>Duplodnaviria</taxon>
        <taxon>Heunggongvirae</taxon>
        <taxon>Uroviricota</taxon>
        <taxon>Caudoviricetes</taxon>
        <taxon>Peduoviridae</taxon>
        <taxon>Maltschvirus</taxon>
        <taxon>Maltschvirus maltsch</taxon>
    </lineage>
</organism>
<proteinExistence type="predicted"/>
<dbReference type="EMBL" id="LR796868">
    <property type="protein sequence ID" value="CAB4172105.1"/>
    <property type="molecule type" value="Genomic_DNA"/>
</dbReference>
<dbReference type="EMBL" id="LR797108">
    <property type="protein sequence ID" value="CAB4187232.1"/>
    <property type="molecule type" value="Genomic_DNA"/>
</dbReference>
<sequence>MAFSNTYDTTNPGSGVSNREDLLDVITTLAPQDTPILSMAPKRKATATFHEWTVDSLASVSTTGVSEGADVTAFTDKFSGRARLGNYVQKLRRSFMVSDLQQAVDSVGPAKIAQAEMKAVKELKRDIEATICSTNDRSAENGGGTAYGLRGLGDWIDSGGPSDVPAAFRTPAGSIHASGTFTETVLNGLITSIYRVNGMANELTLVADTALRAVIADFARTSGSTNTVYRQIQQSADSATIKLTVDFYESDNGIVSIVNMNPDCAPDTSAKDTGYILNPDYMGVADLIPVGSSRVPNLGGGDRGFVDWTGTLEVLHPGAHGKITVLT</sequence>
<protein>
    <recommendedName>
        <fullName evidence="4">Major capsid protein</fullName>
    </recommendedName>
</protein>
<evidence type="ECO:0000313" key="1">
    <source>
        <dbReference type="EMBL" id="CAB4172105.1"/>
    </source>
</evidence>
<evidence type="ECO:0000313" key="3">
    <source>
        <dbReference type="EMBL" id="CAB4187232.1"/>
    </source>
</evidence>
<reference evidence="3" key="1">
    <citation type="submission" date="2020-05" db="EMBL/GenBank/DDBJ databases">
        <authorList>
            <person name="Chiriac C."/>
            <person name="Salcher M."/>
            <person name="Ghai R."/>
            <person name="Kavagutti S V."/>
        </authorList>
    </citation>
    <scope>NUCLEOTIDE SEQUENCE</scope>
</reference>
<gene>
    <name evidence="2" type="ORF">UFOVP1007_10</name>
    <name evidence="3" type="ORF">UFOVP1159_10</name>
    <name evidence="1" type="ORF">UFOVP927_53</name>
</gene>
<evidence type="ECO:0000313" key="2">
    <source>
        <dbReference type="EMBL" id="CAB4177986.1"/>
    </source>
</evidence>
<dbReference type="InterPro" id="IPR035198">
    <property type="entry name" value="SU10_MCP"/>
</dbReference>
<accession>A0A6J5QU12</accession>
<name>A0A6J5QU12_9CAUD</name>
<evidence type="ECO:0008006" key="4">
    <source>
        <dbReference type="Google" id="ProtNLM"/>
    </source>
</evidence>
<dbReference type="Pfam" id="PF17236">
    <property type="entry name" value="SU10_MCP"/>
    <property type="match status" value="1"/>
</dbReference>
<dbReference type="EMBL" id="LR796958">
    <property type="protein sequence ID" value="CAB4177986.1"/>
    <property type="molecule type" value="Genomic_DNA"/>
</dbReference>